<reference evidence="9 10" key="1">
    <citation type="submission" date="2019-06" db="EMBL/GenBank/DDBJ databases">
        <title>New taxonomy in bacterial strain CC-CFT640, isolated from vineyard.</title>
        <authorList>
            <person name="Lin S.-Y."/>
            <person name="Tsai C.-F."/>
            <person name="Young C.-C."/>
        </authorList>
    </citation>
    <scope>NUCLEOTIDE SEQUENCE [LARGE SCALE GENOMIC DNA]</scope>
    <source>
        <strain evidence="9 10">CC-CFT640</strain>
    </source>
</reference>
<sequence length="459" mass="50488">MRSRTGVSRVVRSLAPWLLTAAAALPAGGAWGQSLTETFVSTYNSNPELLGQRARLRQVDETVNQALAGWRPVIRGQGDYGVNKQNSSLRSPREQDLRPRAYALTVTQPLFRGGKTVAATRGAEADVQAERADLVNREQNVLLGAVTSYSDVVRDDATVLLRRNNVRVLQEQLAATNARFRVGELTRTDVAQAESRLARSQSDLIAADAQAANSRATYQRVVGMRPGAQLQEASLVNTVPGTEDQAVALGLEYAPRVVAAKYRVTSANYAIDSAIGDLLPTLQVVGSVSRSFDQQIRNDHLFSYAIRGQLSVPLYQSGAEYSRVRAAKQFHGQRQNELDSARRLSAEFVIRAFRQLEAARARVQSIGAQVRASQVALDGVRQEAQVGSRTTLDVLNAEQELLDAQVTLVSARRDLVVSHYALLAEIGQLTARQLRLPVEYYDEERYYKNVRDSWIGLGN</sequence>
<feature type="signal peptide" evidence="8">
    <location>
        <begin position="1"/>
        <end position="32"/>
    </location>
</feature>
<evidence type="ECO:0000256" key="7">
    <source>
        <dbReference type="ARBA" id="ARBA00023237"/>
    </source>
</evidence>
<dbReference type="GO" id="GO:0015288">
    <property type="term" value="F:porin activity"/>
    <property type="evidence" value="ECO:0007669"/>
    <property type="project" value="TreeGrafter"/>
</dbReference>
<keyword evidence="5" id="KW-0812">Transmembrane</keyword>
<dbReference type="RefSeq" id="WP_147845654.1">
    <property type="nucleotide sequence ID" value="NZ_VDUZ01000003.1"/>
</dbReference>
<evidence type="ECO:0000256" key="6">
    <source>
        <dbReference type="ARBA" id="ARBA00023136"/>
    </source>
</evidence>
<protein>
    <submittedName>
        <fullName evidence="9">TolC family outer membrane protein</fullName>
    </submittedName>
</protein>
<accession>A0A5C8PTU2</accession>
<dbReference type="GO" id="GO:1990281">
    <property type="term" value="C:efflux pump complex"/>
    <property type="evidence" value="ECO:0007669"/>
    <property type="project" value="TreeGrafter"/>
</dbReference>
<dbReference type="AlphaFoldDB" id="A0A5C8PTU2"/>
<dbReference type="NCBIfam" id="TIGR01844">
    <property type="entry name" value="type_I_sec_TolC"/>
    <property type="match status" value="1"/>
</dbReference>
<dbReference type="Gene3D" id="1.20.1600.10">
    <property type="entry name" value="Outer membrane efflux proteins (OEP)"/>
    <property type="match status" value="1"/>
</dbReference>
<dbReference type="EMBL" id="VDUZ01000003">
    <property type="protein sequence ID" value="TXL81748.1"/>
    <property type="molecule type" value="Genomic_DNA"/>
</dbReference>
<comment type="caution">
    <text evidence="9">The sequence shown here is derived from an EMBL/GenBank/DDBJ whole genome shotgun (WGS) entry which is preliminary data.</text>
</comment>
<keyword evidence="6" id="KW-0472">Membrane</keyword>
<feature type="chain" id="PRO_5023093087" evidence="8">
    <location>
        <begin position="33"/>
        <end position="459"/>
    </location>
</feature>
<dbReference type="PANTHER" id="PTHR30026:SF22">
    <property type="entry name" value="OUTER MEMBRANE EFFLUX PROTEIN"/>
    <property type="match status" value="1"/>
</dbReference>
<evidence type="ECO:0000256" key="3">
    <source>
        <dbReference type="ARBA" id="ARBA00022448"/>
    </source>
</evidence>
<organism evidence="9 10">
    <name type="scientific">Vineibacter terrae</name>
    <dbReference type="NCBI Taxonomy" id="2586908"/>
    <lineage>
        <taxon>Bacteria</taxon>
        <taxon>Pseudomonadati</taxon>
        <taxon>Pseudomonadota</taxon>
        <taxon>Alphaproteobacteria</taxon>
        <taxon>Hyphomicrobiales</taxon>
        <taxon>Vineibacter</taxon>
    </lineage>
</organism>
<keyword evidence="3" id="KW-0813">Transport</keyword>
<dbReference type="SUPFAM" id="SSF56954">
    <property type="entry name" value="Outer membrane efflux proteins (OEP)"/>
    <property type="match status" value="1"/>
</dbReference>
<dbReference type="PANTHER" id="PTHR30026">
    <property type="entry name" value="OUTER MEMBRANE PROTEIN TOLC"/>
    <property type="match status" value="1"/>
</dbReference>
<comment type="similarity">
    <text evidence="2">Belongs to the outer membrane factor (OMF) (TC 1.B.17) family.</text>
</comment>
<evidence type="ECO:0000256" key="8">
    <source>
        <dbReference type="SAM" id="SignalP"/>
    </source>
</evidence>
<keyword evidence="8" id="KW-0732">Signal</keyword>
<comment type="subcellular location">
    <subcellularLocation>
        <location evidence="1">Cell outer membrane</location>
    </subcellularLocation>
</comment>
<proteinExistence type="inferred from homology"/>
<dbReference type="InterPro" id="IPR051906">
    <property type="entry name" value="TolC-like"/>
</dbReference>
<evidence type="ECO:0000313" key="9">
    <source>
        <dbReference type="EMBL" id="TXL81748.1"/>
    </source>
</evidence>
<dbReference type="GO" id="GO:0015562">
    <property type="term" value="F:efflux transmembrane transporter activity"/>
    <property type="evidence" value="ECO:0007669"/>
    <property type="project" value="InterPro"/>
</dbReference>
<name>A0A5C8PTU2_9HYPH</name>
<keyword evidence="10" id="KW-1185">Reference proteome</keyword>
<dbReference type="Pfam" id="PF02321">
    <property type="entry name" value="OEP"/>
    <property type="match status" value="2"/>
</dbReference>
<dbReference type="InterPro" id="IPR003423">
    <property type="entry name" value="OMP_efflux"/>
</dbReference>
<evidence type="ECO:0000256" key="2">
    <source>
        <dbReference type="ARBA" id="ARBA00007613"/>
    </source>
</evidence>
<dbReference type="OrthoDB" id="9789368at2"/>
<dbReference type="Proteomes" id="UP000321638">
    <property type="component" value="Unassembled WGS sequence"/>
</dbReference>
<keyword evidence="7" id="KW-0998">Cell outer membrane</keyword>
<evidence type="ECO:0000256" key="1">
    <source>
        <dbReference type="ARBA" id="ARBA00004442"/>
    </source>
</evidence>
<evidence type="ECO:0000256" key="4">
    <source>
        <dbReference type="ARBA" id="ARBA00022452"/>
    </source>
</evidence>
<gene>
    <name evidence="9" type="ORF">FHP25_04260</name>
</gene>
<evidence type="ECO:0000256" key="5">
    <source>
        <dbReference type="ARBA" id="ARBA00022692"/>
    </source>
</evidence>
<keyword evidence="4" id="KW-1134">Transmembrane beta strand</keyword>
<dbReference type="GO" id="GO:0009279">
    <property type="term" value="C:cell outer membrane"/>
    <property type="evidence" value="ECO:0007669"/>
    <property type="project" value="UniProtKB-SubCell"/>
</dbReference>
<dbReference type="InterPro" id="IPR010130">
    <property type="entry name" value="T1SS_OMP_TolC"/>
</dbReference>
<evidence type="ECO:0000313" key="10">
    <source>
        <dbReference type="Proteomes" id="UP000321638"/>
    </source>
</evidence>